<evidence type="ECO:0000256" key="1">
    <source>
        <dbReference type="SAM" id="MobiDB-lite"/>
    </source>
</evidence>
<protein>
    <submittedName>
        <fullName evidence="2">Uncharacterized protein</fullName>
    </submittedName>
</protein>
<gene>
    <name evidence="2" type="ORF">HUJ06_006640</name>
</gene>
<dbReference type="PANTHER" id="PTHR47292">
    <property type="entry name" value="TRANSCRIPTION ELONGATION FACTOR (TFIIS) FAMILY PROTEIN-RELATED"/>
    <property type="match status" value="1"/>
</dbReference>
<feature type="region of interest" description="Disordered" evidence="1">
    <location>
        <begin position="46"/>
        <end position="81"/>
    </location>
</feature>
<dbReference type="AlphaFoldDB" id="A0A822YU16"/>
<accession>A0A822YU16</accession>
<sequence length="102" mass="11308">MLVSSGLLSGESSIGVSSRRAERLNLDLNRVDESEDALSSYWRMDEKSPYHHRNGNQSSSPSSASSSPRQPSMRNIDLNDNFSVFDDSHDRCAEMKSTSPKA</sequence>
<keyword evidence="3" id="KW-1185">Reference proteome</keyword>
<proteinExistence type="predicted"/>
<feature type="compositionally biased region" description="Low complexity" evidence="1">
    <location>
        <begin position="1"/>
        <end position="18"/>
    </location>
</feature>
<dbReference type="Proteomes" id="UP000607653">
    <property type="component" value="Unassembled WGS sequence"/>
</dbReference>
<comment type="caution">
    <text evidence="2">The sequence shown here is derived from an EMBL/GenBank/DDBJ whole genome shotgun (WGS) entry which is preliminary data.</text>
</comment>
<feature type="compositionally biased region" description="Low complexity" evidence="1">
    <location>
        <begin position="58"/>
        <end position="72"/>
    </location>
</feature>
<feature type="region of interest" description="Disordered" evidence="1">
    <location>
        <begin position="1"/>
        <end position="21"/>
    </location>
</feature>
<evidence type="ECO:0000313" key="3">
    <source>
        <dbReference type="Proteomes" id="UP000607653"/>
    </source>
</evidence>
<reference evidence="2 3" key="1">
    <citation type="journal article" date="2020" name="Mol. Biol. Evol.">
        <title>Distinct Expression and Methylation Patterns for Genes with Different Fates following a Single Whole-Genome Duplication in Flowering Plants.</title>
        <authorList>
            <person name="Shi T."/>
            <person name="Rahmani R.S."/>
            <person name="Gugger P.F."/>
            <person name="Wang M."/>
            <person name="Li H."/>
            <person name="Zhang Y."/>
            <person name="Li Z."/>
            <person name="Wang Q."/>
            <person name="Van de Peer Y."/>
            <person name="Marchal K."/>
            <person name="Chen J."/>
        </authorList>
    </citation>
    <scope>NUCLEOTIDE SEQUENCE [LARGE SCALE GENOMIC DNA]</scope>
    <source>
        <tissue evidence="2">Leaf</tissue>
    </source>
</reference>
<organism evidence="2 3">
    <name type="scientific">Nelumbo nucifera</name>
    <name type="common">Sacred lotus</name>
    <dbReference type="NCBI Taxonomy" id="4432"/>
    <lineage>
        <taxon>Eukaryota</taxon>
        <taxon>Viridiplantae</taxon>
        <taxon>Streptophyta</taxon>
        <taxon>Embryophyta</taxon>
        <taxon>Tracheophyta</taxon>
        <taxon>Spermatophyta</taxon>
        <taxon>Magnoliopsida</taxon>
        <taxon>Proteales</taxon>
        <taxon>Nelumbonaceae</taxon>
        <taxon>Nelumbo</taxon>
    </lineage>
</organism>
<name>A0A822YU16_NELNU</name>
<dbReference type="EMBL" id="DUZY01000004">
    <property type="protein sequence ID" value="DAD36000.1"/>
    <property type="molecule type" value="Genomic_DNA"/>
</dbReference>
<evidence type="ECO:0000313" key="2">
    <source>
        <dbReference type="EMBL" id="DAD36000.1"/>
    </source>
</evidence>
<dbReference type="PANTHER" id="PTHR47292:SF1">
    <property type="entry name" value="TRANSCRIPTION ELONGATION FACTOR (TFIIS) FAMILY PROTEIN"/>
    <property type="match status" value="1"/>
</dbReference>